<sequence>MSLVKSGQPVPCPVIRFDKYGLSIPVQCFVLQVLVSVAENLTDETAQSQTHPRLLSRAQMLAQRSRLSLTGLGIGPLSPITSWPGELYEIVSTVAREIAYDGNDLIRGISPTMGSLLDSVHEIRTNLKGDGDEFAQRIRQLISDLVAPWETFLTSS</sequence>
<protein>
    <submittedName>
        <fullName evidence="1">ARAD1D25806p</fullName>
    </submittedName>
</protein>
<gene>
    <name evidence="1" type="ORF">GNLVRS02_ARAD1D25806g</name>
</gene>
<organism evidence="1">
    <name type="scientific">Blastobotrys adeninivorans</name>
    <name type="common">Yeast</name>
    <name type="synonym">Arxula adeninivorans</name>
    <dbReference type="NCBI Taxonomy" id="409370"/>
    <lineage>
        <taxon>Eukaryota</taxon>
        <taxon>Fungi</taxon>
        <taxon>Dikarya</taxon>
        <taxon>Ascomycota</taxon>
        <taxon>Saccharomycotina</taxon>
        <taxon>Dipodascomycetes</taxon>
        <taxon>Dipodascales</taxon>
        <taxon>Trichomonascaceae</taxon>
        <taxon>Blastobotrys</taxon>
    </lineage>
</organism>
<proteinExistence type="predicted"/>
<evidence type="ECO:0000313" key="1">
    <source>
        <dbReference type="EMBL" id="CDP38056.1"/>
    </source>
</evidence>
<accession>A0A060TFU2</accession>
<dbReference type="EMBL" id="HG937694">
    <property type="protein sequence ID" value="CDP38056.1"/>
    <property type="molecule type" value="Genomic_DNA"/>
</dbReference>
<dbReference type="AlphaFoldDB" id="A0A060TFU2"/>
<reference evidence="1" key="1">
    <citation type="submission" date="2014-02" db="EMBL/GenBank/DDBJ databases">
        <authorList>
            <person name="Genoscope - CEA"/>
        </authorList>
    </citation>
    <scope>NUCLEOTIDE SEQUENCE</scope>
    <source>
        <strain evidence="1">LS3</strain>
    </source>
</reference>
<reference evidence="1" key="2">
    <citation type="submission" date="2014-06" db="EMBL/GenBank/DDBJ databases">
        <title>The complete genome of Blastobotrys (Arxula) adeninivorans LS3 - a yeast of biotechnological interest.</title>
        <authorList>
            <person name="Kunze G."/>
            <person name="Gaillardin C."/>
            <person name="Czernicka M."/>
            <person name="Durrens P."/>
            <person name="Martin T."/>
            <person name="Boer E."/>
            <person name="Gabaldon T."/>
            <person name="Cruz J."/>
            <person name="Talla E."/>
            <person name="Marck C."/>
            <person name="Goffeau A."/>
            <person name="Barbe V."/>
            <person name="Baret P."/>
            <person name="Baronian K."/>
            <person name="Beier S."/>
            <person name="Bleykasten C."/>
            <person name="Bode R."/>
            <person name="Casaregola S."/>
            <person name="Despons L."/>
            <person name="Fairhead C."/>
            <person name="Giersberg M."/>
            <person name="Gierski P."/>
            <person name="Hahnel U."/>
            <person name="Hartmann A."/>
            <person name="Jankowska D."/>
            <person name="Jubin C."/>
            <person name="Jung P."/>
            <person name="Lafontaine I."/>
            <person name="Leh-Louis V."/>
            <person name="Lemaire M."/>
            <person name="Marcet-Houben M."/>
            <person name="Mascher M."/>
            <person name="Morel G."/>
            <person name="Richard G.-F."/>
            <person name="Riechen J."/>
            <person name="Sacerdot C."/>
            <person name="Sarkar A."/>
            <person name="Savel G."/>
            <person name="Schacherer J."/>
            <person name="Sherman D."/>
            <person name="Straub M.-L."/>
            <person name="Stein N."/>
            <person name="Thierry A."/>
            <person name="Trautwein-Schult A."/>
            <person name="Westhof E."/>
            <person name="Worch S."/>
            <person name="Dujon B."/>
            <person name="Souciet J.-L."/>
            <person name="Wincker P."/>
            <person name="Scholz U."/>
            <person name="Neuveglise N."/>
        </authorList>
    </citation>
    <scope>NUCLEOTIDE SEQUENCE</scope>
    <source>
        <strain evidence="1">LS3</strain>
    </source>
</reference>
<name>A0A060TFU2_BLAAD</name>